<keyword evidence="8" id="KW-1185">Reference proteome</keyword>
<evidence type="ECO:0000256" key="5">
    <source>
        <dbReference type="SAM" id="SignalP"/>
    </source>
</evidence>
<feature type="chain" id="PRO_5021391434" description="Prokineticin domain-containing protein" evidence="5">
    <location>
        <begin position="18"/>
        <end position="146"/>
    </location>
</feature>
<dbReference type="Gene3D" id="2.10.80.10">
    <property type="entry name" value="Lipase, subunit A"/>
    <property type="match status" value="1"/>
</dbReference>
<evidence type="ECO:0000313" key="8">
    <source>
        <dbReference type="Proteomes" id="UP000499080"/>
    </source>
</evidence>
<dbReference type="OrthoDB" id="6433669at2759"/>
<keyword evidence="2" id="KW-0964">Secreted</keyword>
<comment type="caution">
    <text evidence="7">The sequence shown here is derived from an EMBL/GenBank/DDBJ whole genome shotgun (WGS) entry which is preliminary data.</text>
</comment>
<feature type="signal peptide" evidence="5">
    <location>
        <begin position="1"/>
        <end position="17"/>
    </location>
</feature>
<evidence type="ECO:0000256" key="1">
    <source>
        <dbReference type="ARBA" id="ARBA00004613"/>
    </source>
</evidence>
<feature type="domain" description="Prokineticin" evidence="6">
    <location>
        <begin position="15"/>
        <end position="82"/>
    </location>
</feature>
<feature type="region of interest" description="Disordered" evidence="4">
    <location>
        <begin position="125"/>
        <end position="146"/>
    </location>
</feature>
<protein>
    <recommendedName>
        <fullName evidence="6">Prokineticin domain-containing protein</fullName>
    </recommendedName>
</protein>
<dbReference type="Proteomes" id="UP000499080">
    <property type="component" value="Unassembled WGS sequence"/>
</dbReference>
<evidence type="ECO:0000256" key="2">
    <source>
        <dbReference type="ARBA" id="ARBA00022525"/>
    </source>
</evidence>
<proteinExistence type="predicted"/>
<sequence length="146" mass="16024">MMLGCLLLLFVVGYVSACNSQLDCPLTHCCAKKAFREDEYNCVPFRQKYEMCLPGGLDEILYDGRFDINCPCVAGLSCENYEISDGRGGFIANGNPTCRNATEDRILMMRQNAMQSNFIAQSASRASASRASASSASASSYGRRRK</sequence>
<accession>A0A4Y2IKZ7</accession>
<gene>
    <name evidence="7" type="ORF">AVEN_2947_1</name>
</gene>
<dbReference type="InterPro" id="IPR023569">
    <property type="entry name" value="Prokineticin_domain"/>
</dbReference>
<dbReference type="GO" id="GO:0005576">
    <property type="term" value="C:extracellular region"/>
    <property type="evidence" value="ECO:0007669"/>
    <property type="project" value="UniProtKB-SubCell"/>
</dbReference>
<evidence type="ECO:0000313" key="7">
    <source>
        <dbReference type="EMBL" id="GBM78417.1"/>
    </source>
</evidence>
<keyword evidence="3" id="KW-1015">Disulfide bond</keyword>
<organism evidence="7 8">
    <name type="scientific">Araneus ventricosus</name>
    <name type="common">Orbweaver spider</name>
    <name type="synonym">Epeira ventricosa</name>
    <dbReference type="NCBI Taxonomy" id="182803"/>
    <lineage>
        <taxon>Eukaryota</taxon>
        <taxon>Metazoa</taxon>
        <taxon>Ecdysozoa</taxon>
        <taxon>Arthropoda</taxon>
        <taxon>Chelicerata</taxon>
        <taxon>Arachnida</taxon>
        <taxon>Araneae</taxon>
        <taxon>Araneomorphae</taxon>
        <taxon>Entelegynae</taxon>
        <taxon>Araneoidea</taxon>
        <taxon>Araneidae</taxon>
        <taxon>Araneus</taxon>
    </lineage>
</organism>
<evidence type="ECO:0000256" key="3">
    <source>
        <dbReference type="ARBA" id="ARBA00023157"/>
    </source>
</evidence>
<evidence type="ECO:0000256" key="4">
    <source>
        <dbReference type="SAM" id="MobiDB-lite"/>
    </source>
</evidence>
<comment type="subcellular location">
    <subcellularLocation>
        <location evidence="1">Secreted</location>
    </subcellularLocation>
</comment>
<dbReference type="EMBL" id="BGPR01002751">
    <property type="protein sequence ID" value="GBM78417.1"/>
    <property type="molecule type" value="Genomic_DNA"/>
</dbReference>
<feature type="compositionally biased region" description="Low complexity" evidence="4">
    <location>
        <begin position="125"/>
        <end position="140"/>
    </location>
</feature>
<keyword evidence="5" id="KW-0732">Signal</keyword>
<name>A0A4Y2IKZ7_ARAVE</name>
<evidence type="ECO:0000259" key="6">
    <source>
        <dbReference type="Pfam" id="PF06607"/>
    </source>
</evidence>
<reference evidence="7 8" key="1">
    <citation type="journal article" date="2019" name="Sci. Rep.">
        <title>Orb-weaving spider Araneus ventricosus genome elucidates the spidroin gene catalogue.</title>
        <authorList>
            <person name="Kono N."/>
            <person name="Nakamura H."/>
            <person name="Ohtoshi R."/>
            <person name="Moran D.A.P."/>
            <person name="Shinohara A."/>
            <person name="Yoshida Y."/>
            <person name="Fujiwara M."/>
            <person name="Mori M."/>
            <person name="Tomita M."/>
            <person name="Arakawa K."/>
        </authorList>
    </citation>
    <scope>NUCLEOTIDE SEQUENCE [LARGE SCALE GENOMIC DNA]</scope>
</reference>
<dbReference type="AlphaFoldDB" id="A0A4Y2IKZ7"/>
<dbReference type="Pfam" id="PF06607">
    <property type="entry name" value="Prokineticin"/>
    <property type="match status" value="1"/>
</dbReference>